<keyword evidence="1" id="KW-0812">Transmembrane</keyword>
<evidence type="ECO:0000256" key="1">
    <source>
        <dbReference type="SAM" id="Phobius"/>
    </source>
</evidence>
<evidence type="ECO:0000313" key="3">
    <source>
        <dbReference type="Proteomes" id="UP000694393"/>
    </source>
</evidence>
<keyword evidence="1" id="KW-0472">Membrane</keyword>
<reference evidence="2" key="2">
    <citation type="submission" date="2025-09" db="UniProtKB">
        <authorList>
            <consortium name="Ensembl"/>
        </authorList>
    </citation>
    <scope>IDENTIFICATION</scope>
</reference>
<dbReference type="PANTHER" id="PTHR20878:SF0">
    <property type="entry name" value="LEUCINE-RICH REPEAT-CONTAINING PROTEIN 25"/>
    <property type="match status" value="1"/>
</dbReference>
<proteinExistence type="predicted"/>
<dbReference type="PANTHER" id="PTHR20878">
    <property type="entry name" value="LEUCINE-RICH REPEAT CONTAINING PROTEIN 25"/>
    <property type="match status" value="1"/>
</dbReference>
<accession>A0A8C8SEP5</accession>
<dbReference type="AlphaFoldDB" id="A0A8C8SEP5"/>
<feature type="transmembrane region" description="Helical" evidence="1">
    <location>
        <begin position="220"/>
        <end position="245"/>
    </location>
</feature>
<reference evidence="2" key="1">
    <citation type="submission" date="2025-08" db="UniProtKB">
        <authorList>
            <consortium name="Ensembl"/>
        </authorList>
    </citation>
    <scope>IDENTIFICATION</scope>
</reference>
<keyword evidence="3" id="KW-1185">Reference proteome</keyword>
<keyword evidence="1" id="KW-1133">Transmembrane helix</keyword>
<organism evidence="2 3">
    <name type="scientific">Pelusios castaneus</name>
    <name type="common">West African mud turtle</name>
    <dbReference type="NCBI Taxonomy" id="367368"/>
    <lineage>
        <taxon>Eukaryota</taxon>
        <taxon>Metazoa</taxon>
        <taxon>Chordata</taxon>
        <taxon>Craniata</taxon>
        <taxon>Vertebrata</taxon>
        <taxon>Euteleostomi</taxon>
        <taxon>Archelosauria</taxon>
        <taxon>Testudinata</taxon>
        <taxon>Testudines</taxon>
        <taxon>Pleurodira</taxon>
        <taxon>Pelomedusidae</taxon>
        <taxon>Pelusios</taxon>
    </lineage>
</organism>
<protein>
    <submittedName>
        <fullName evidence="2">Uncharacterized protein</fullName>
    </submittedName>
</protein>
<dbReference type="Proteomes" id="UP000694393">
    <property type="component" value="Unplaced"/>
</dbReference>
<evidence type="ECO:0000313" key="2">
    <source>
        <dbReference type="Ensembl" id="ENSPCEP00000018602.1"/>
    </source>
</evidence>
<sequence>MARARGMAMASAPRGGGGSLASPLVPGACPRCASFPLLAAVSPTCQLRPPFPPFTASSSRFPAWKMQAFLVAFFLLHSAPSSWVQCVAAPDNCSVQLSTFSGPTTNLSFQGIGNVSFQVLDLSCKCVQSHPGFFTNVSCLVHLSLQGNPLSSVLASAFNSSLLQLSVDCRYDVVRSILGNCTCSHSANCTSPSGKCFMQEGKVFDAFDFYKQQCLSLDTWLSATIAGSVLAVLLVGGLGVVFFVCRRKRQAATSQSKRESTSSIAHGQARYISREAKPAVEQGSCQARDYENVFIGHAQPLAAGQYECLDRKAPQYRVPQLVAEEYYMESDACSGDQPIYANTQQAYGGESSSFPPHDAEDVYIIPDK</sequence>
<dbReference type="SUPFAM" id="SSF52058">
    <property type="entry name" value="L domain-like"/>
    <property type="match status" value="1"/>
</dbReference>
<dbReference type="InterPro" id="IPR039243">
    <property type="entry name" value="LRRC25"/>
</dbReference>
<name>A0A8C8SEP5_9SAUR</name>
<dbReference type="Ensembl" id="ENSPCET00000019229.1">
    <property type="protein sequence ID" value="ENSPCEP00000018602.1"/>
    <property type="gene ID" value="ENSPCEG00000014495.1"/>
</dbReference>